<name>A0A516G6Q3_9MICO</name>
<feature type="signal peptide" evidence="1">
    <location>
        <begin position="1"/>
        <end position="19"/>
    </location>
</feature>
<keyword evidence="3" id="KW-1185">Reference proteome</keyword>
<evidence type="ECO:0008006" key="4">
    <source>
        <dbReference type="Google" id="ProtNLM"/>
    </source>
</evidence>
<sequence>MRTTTLIALTAATALGLSACGGSEPLTQEQTRDALLTESEFPLDGFTAGTITEHDGGDDSGDSAGDLLAGFPGAEELDQECQDALSALSSLDADFEASSSLDFTGSEGDSPFGAPEVTVVVASMKDGDNPLDTVEGLNSACEEVTIEEEGMSMTMKFEDIDGDAQGTKITMEVMGQSMELAVAGRENGGNYAIATGMGVSDDEVIEVLDAQESKISDL</sequence>
<feature type="chain" id="PRO_5038948242" description="DUF5642 domain-containing protein" evidence="1">
    <location>
        <begin position="20"/>
        <end position="218"/>
    </location>
</feature>
<organism evidence="2 3">
    <name type="scientific">Ornithinimicrobium ciconiae</name>
    <dbReference type="NCBI Taxonomy" id="2594265"/>
    <lineage>
        <taxon>Bacteria</taxon>
        <taxon>Bacillati</taxon>
        <taxon>Actinomycetota</taxon>
        <taxon>Actinomycetes</taxon>
        <taxon>Micrococcales</taxon>
        <taxon>Ornithinimicrobiaceae</taxon>
        <taxon>Ornithinimicrobium</taxon>
    </lineage>
</organism>
<gene>
    <name evidence="2" type="ORF">FNH13_01785</name>
</gene>
<dbReference type="AlphaFoldDB" id="A0A516G6Q3"/>
<accession>A0A516G6Q3</accession>
<evidence type="ECO:0000313" key="2">
    <source>
        <dbReference type="EMBL" id="QDO87211.1"/>
    </source>
</evidence>
<dbReference type="EMBL" id="CP041616">
    <property type="protein sequence ID" value="QDO87211.1"/>
    <property type="molecule type" value="Genomic_DNA"/>
</dbReference>
<dbReference type="RefSeq" id="WP_143781869.1">
    <property type="nucleotide sequence ID" value="NZ_CP041616.1"/>
</dbReference>
<keyword evidence="1" id="KW-0732">Signal</keyword>
<dbReference type="OrthoDB" id="5149721at2"/>
<reference evidence="2 3" key="1">
    <citation type="submission" date="2019-07" db="EMBL/GenBank/DDBJ databases">
        <title>complete genome sequencing of Ornithinimicrobium sp. H23M54.</title>
        <authorList>
            <person name="Bae J.-W."/>
            <person name="Lee S.-Y."/>
        </authorList>
    </citation>
    <scope>NUCLEOTIDE SEQUENCE [LARGE SCALE GENOMIC DNA]</scope>
    <source>
        <strain evidence="2 3">H23M54</strain>
    </source>
</reference>
<dbReference type="PROSITE" id="PS51257">
    <property type="entry name" value="PROKAR_LIPOPROTEIN"/>
    <property type="match status" value="1"/>
</dbReference>
<proteinExistence type="predicted"/>
<dbReference type="Proteomes" id="UP000315395">
    <property type="component" value="Chromosome"/>
</dbReference>
<evidence type="ECO:0000313" key="3">
    <source>
        <dbReference type="Proteomes" id="UP000315395"/>
    </source>
</evidence>
<dbReference type="KEGG" id="orz:FNH13_01785"/>
<evidence type="ECO:0000256" key="1">
    <source>
        <dbReference type="SAM" id="SignalP"/>
    </source>
</evidence>
<protein>
    <recommendedName>
        <fullName evidence="4">DUF5642 domain-containing protein</fullName>
    </recommendedName>
</protein>